<dbReference type="EMBL" id="QWIO01000177">
    <property type="protein sequence ID" value="RMZ05298.1"/>
    <property type="molecule type" value="Genomic_DNA"/>
</dbReference>
<feature type="chain" id="PRO_5018109559" description="AA1-like domain-containing protein" evidence="1">
    <location>
        <begin position="17"/>
        <end position="194"/>
    </location>
</feature>
<evidence type="ECO:0000313" key="2">
    <source>
        <dbReference type="EMBL" id="RMZ05298.1"/>
    </source>
</evidence>
<reference evidence="2 3" key="1">
    <citation type="journal article" date="2018" name="BMC Genomics">
        <title>Genomic evidence for intraspecific hybridization in a clonal and extremely halotolerant yeast.</title>
        <authorList>
            <person name="Gostincar C."/>
            <person name="Stajich J.E."/>
            <person name="Zupancic J."/>
            <person name="Zalar P."/>
            <person name="Gunde-Cimerman N."/>
        </authorList>
    </citation>
    <scope>NUCLEOTIDE SEQUENCE [LARGE SCALE GENOMIC DNA]</scope>
    <source>
        <strain evidence="2 3">EXF-10513</strain>
    </source>
</reference>
<dbReference type="Proteomes" id="UP000269539">
    <property type="component" value="Unassembled WGS sequence"/>
</dbReference>
<organism evidence="2 3">
    <name type="scientific">Hortaea werneckii</name>
    <name type="common">Black yeast</name>
    <name type="synonym">Cladosporium werneckii</name>
    <dbReference type="NCBI Taxonomy" id="91943"/>
    <lineage>
        <taxon>Eukaryota</taxon>
        <taxon>Fungi</taxon>
        <taxon>Dikarya</taxon>
        <taxon>Ascomycota</taxon>
        <taxon>Pezizomycotina</taxon>
        <taxon>Dothideomycetes</taxon>
        <taxon>Dothideomycetidae</taxon>
        <taxon>Mycosphaerellales</taxon>
        <taxon>Teratosphaeriaceae</taxon>
        <taxon>Hortaea</taxon>
    </lineage>
</organism>
<comment type="caution">
    <text evidence="2">The sequence shown here is derived from an EMBL/GenBank/DDBJ whole genome shotgun (WGS) entry which is preliminary data.</text>
</comment>
<keyword evidence="1" id="KW-0732">Signal</keyword>
<feature type="signal peptide" evidence="1">
    <location>
        <begin position="1"/>
        <end position="16"/>
    </location>
</feature>
<accession>A0A3M7GWF0</accession>
<dbReference type="VEuPathDB" id="FungiDB:BTJ68_14400"/>
<evidence type="ECO:0008006" key="4">
    <source>
        <dbReference type="Google" id="ProtNLM"/>
    </source>
</evidence>
<name>A0A3M7GWF0_HORWE</name>
<sequence length="194" mass="20969">MHLATTIATFITSAAAVNGLYFHIGPLTAVDIYNPTPSHRVDFTVNNPDAVYEQGGSDAATCSLKWSIKPPKVKSHPIIPKNADREPYKRNTTNIPTCWTQCTGGSGTYYTRISPNSSYTCAADFALDIWQSYVYELGNHNNASVTISSSSGGEGFTCTKDEQCKVCQTTSDGEGFDQRLEQFYGGAVPGGEIC</sequence>
<proteinExistence type="predicted"/>
<gene>
    <name evidence="2" type="ORF">D0864_02506</name>
</gene>
<dbReference type="AlphaFoldDB" id="A0A3M7GWF0"/>
<evidence type="ECO:0000313" key="3">
    <source>
        <dbReference type="Proteomes" id="UP000269539"/>
    </source>
</evidence>
<protein>
    <recommendedName>
        <fullName evidence="4">AA1-like domain-containing protein</fullName>
    </recommendedName>
</protein>
<evidence type="ECO:0000256" key="1">
    <source>
        <dbReference type="SAM" id="SignalP"/>
    </source>
</evidence>